<dbReference type="SUPFAM" id="SSF48403">
    <property type="entry name" value="Ankyrin repeat"/>
    <property type="match status" value="1"/>
</dbReference>
<protein>
    <submittedName>
        <fullName evidence="4">Uncharacterized protein</fullName>
    </submittedName>
</protein>
<organism evidence="4 5">
    <name type="scientific">Mucor lusitanicus CBS 277.49</name>
    <dbReference type="NCBI Taxonomy" id="747725"/>
    <lineage>
        <taxon>Eukaryota</taxon>
        <taxon>Fungi</taxon>
        <taxon>Fungi incertae sedis</taxon>
        <taxon>Mucoromycota</taxon>
        <taxon>Mucoromycotina</taxon>
        <taxon>Mucoromycetes</taxon>
        <taxon>Mucorales</taxon>
        <taxon>Mucorineae</taxon>
        <taxon>Mucoraceae</taxon>
        <taxon>Mucor</taxon>
    </lineage>
</organism>
<reference evidence="4 5" key="1">
    <citation type="submission" date="2015-06" db="EMBL/GenBank/DDBJ databases">
        <title>Expansion of signal transduction pathways in fungi by whole-genome duplication.</title>
        <authorList>
            <consortium name="DOE Joint Genome Institute"/>
            <person name="Corrochano L.M."/>
            <person name="Kuo A."/>
            <person name="Marcet-Houben M."/>
            <person name="Polaino S."/>
            <person name="Salamov A."/>
            <person name="Villalobos J.M."/>
            <person name="Alvarez M.I."/>
            <person name="Avalos J."/>
            <person name="Benito E.P."/>
            <person name="Benoit I."/>
            <person name="Burger G."/>
            <person name="Camino L.P."/>
            <person name="Canovas D."/>
            <person name="Cerda-Olmedo E."/>
            <person name="Cheng J.-F."/>
            <person name="Dominguez A."/>
            <person name="Elias M."/>
            <person name="Eslava A.P."/>
            <person name="Glaser F."/>
            <person name="Grimwood J."/>
            <person name="Gutierrez G."/>
            <person name="Heitman J."/>
            <person name="Henrissat B."/>
            <person name="Iturriaga E.A."/>
            <person name="Lang B.F."/>
            <person name="Lavin J.L."/>
            <person name="Lee S."/>
            <person name="Li W."/>
            <person name="Lindquist E."/>
            <person name="Lopez-Garcia S."/>
            <person name="Luque E.M."/>
            <person name="Marcos A.T."/>
            <person name="Martin J."/>
            <person name="Mccluskey K."/>
            <person name="Medina H.R."/>
            <person name="Miralles-Duran A."/>
            <person name="Miyazaki A."/>
            <person name="Munoz-Torres E."/>
            <person name="Oguiza J.A."/>
            <person name="Ohm R."/>
            <person name="Olmedo M."/>
            <person name="Orejas M."/>
            <person name="Ortiz-Castellanos L."/>
            <person name="Pisabarro A.G."/>
            <person name="Rodriguez-Romero J."/>
            <person name="Ruiz-Herrera J."/>
            <person name="Ruiz-Vazquez R."/>
            <person name="Sanz C."/>
            <person name="Schackwitz W."/>
            <person name="Schmutz J."/>
            <person name="Shahriari M."/>
            <person name="Shelest E."/>
            <person name="Silva-Franco F."/>
            <person name="Soanes D."/>
            <person name="Syed K."/>
            <person name="Tagua V.G."/>
            <person name="Talbot N.J."/>
            <person name="Thon M."/>
            <person name="De Vries R.P."/>
            <person name="Wiebenga A."/>
            <person name="Yadav J.S."/>
            <person name="Braun E.L."/>
            <person name="Baker S."/>
            <person name="Garre V."/>
            <person name="Horwitz B."/>
            <person name="Torres-Martinez S."/>
            <person name="Idnurm A."/>
            <person name="Herrera-Estrella A."/>
            <person name="Gabaldon T."/>
            <person name="Grigoriev I.V."/>
        </authorList>
    </citation>
    <scope>NUCLEOTIDE SEQUENCE [LARGE SCALE GENOMIC DNA]</scope>
    <source>
        <strain evidence="4 5">CBS 277.49</strain>
    </source>
</reference>
<feature type="repeat" description="ANK" evidence="3">
    <location>
        <begin position="76"/>
        <end position="108"/>
    </location>
</feature>
<name>A0A168NM17_MUCCL</name>
<dbReference type="AlphaFoldDB" id="A0A168NM17"/>
<dbReference type="SMART" id="SM00248">
    <property type="entry name" value="ANK"/>
    <property type="match status" value="2"/>
</dbReference>
<keyword evidence="5" id="KW-1185">Reference proteome</keyword>
<feature type="repeat" description="ANK" evidence="3">
    <location>
        <begin position="43"/>
        <end position="75"/>
    </location>
</feature>
<evidence type="ECO:0000256" key="1">
    <source>
        <dbReference type="ARBA" id="ARBA00022737"/>
    </source>
</evidence>
<keyword evidence="1" id="KW-0677">Repeat</keyword>
<keyword evidence="2 3" id="KW-0040">ANK repeat</keyword>
<gene>
    <name evidence="4" type="ORF">MUCCIDRAFT_155327</name>
</gene>
<evidence type="ECO:0000256" key="3">
    <source>
        <dbReference type="PROSITE-ProRule" id="PRU00023"/>
    </source>
</evidence>
<dbReference type="InterPro" id="IPR002110">
    <property type="entry name" value="Ankyrin_rpt"/>
</dbReference>
<accession>A0A168NM17</accession>
<dbReference type="OrthoDB" id="194358at2759"/>
<dbReference type="STRING" id="747725.A0A168NM17"/>
<dbReference type="Proteomes" id="UP000077051">
    <property type="component" value="Unassembled WGS sequence"/>
</dbReference>
<dbReference type="Pfam" id="PF12796">
    <property type="entry name" value="Ank_2"/>
    <property type="match status" value="1"/>
</dbReference>
<sequence length="127" mass="13783">MAVEDDDDGLESEDIFGYTRLSDLDKLNAELEAHPELINSKEDGLTALHIAADRGYLDIVQALVKAGADINVKTDDEDTALHLACISDQLETAKFLIASGCDKTLLDSEGKTAFEQAEPEFIQQLSA</sequence>
<evidence type="ECO:0000256" key="2">
    <source>
        <dbReference type="ARBA" id="ARBA00023043"/>
    </source>
</evidence>
<dbReference type="PROSITE" id="PS50297">
    <property type="entry name" value="ANK_REP_REGION"/>
    <property type="match status" value="2"/>
</dbReference>
<dbReference type="Gene3D" id="1.25.40.20">
    <property type="entry name" value="Ankyrin repeat-containing domain"/>
    <property type="match status" value="1"/>
</dbReference>
<evidence type="ECO:0000313" key="5">
    <source>
        <dbReference type="Proteomes" id="UP000077051"/>
    </source>
</evidence>
<dbReference type="PROSITE" id="PS50088">
    <property type="entry name" value="ANK_REPEAT"/>
    <property type="match status" value="2"/>
</dbReference>
<evidence type="ECO:0000313" key="4">
    <source>
        <dbReference type="EMBL" id="OAD06456.1"/>
    </source>
</evidence>
<dbReference type="VEuPathDB" id="FungiDB:MUCCIDRAFT_155327"/>
<dbReference type="EMBL" id="AMYB01000002">
    <property type="protein sequence ID" value="OAD06456.1"/>
    <property type="molecule type" value="Genomic_DNA"/>
</dbReference>
<dbReference type="InterPro" id="IPR036770">
    <property type="entry name" value="Ankyrin_rpt-contain_sf"/>
</dbReference>
<comment type="caution">
    <text evidence="4">The sequence shown here is derived from an EMBL/GenBank/DDBJ whole genome shotgun (WGS) entry which is preliminary data.</text>
</comment>
<proteinExistence type="predicted"/>
<dbReference type="PANTHER" id="PTHR24171">
    <property type="entry name" value="ANKYRIN REPEAT DOMAIN-CONTAINING PROTEIN 39-RELATED"/>
    <property type="match status" value="1"/>
</dbReference>